<dbReference type="CDD" id="cd01038">
    <property type="entry name" value="Endonuclease_DUF559"/>
    <property type="match status" value="1"/>
</dbReference>
<dbReference type="InterPro" id="IPR007569">
    <property type="entry name" value="DUF559"/>
</dbReference>
<reference evidence="8 9" key="2">
    <citation type="journal article" date="2019" name="Vet. Microbiol.">
        <title>Genetic characterization of susceptible and multi-drug resistant Mannheimia haemolytica isolated from high-risk stocker calves prior to and after antimicrobial metaphylaxis.</title>
        <authorList>
            <person name="Snyder E.R."/>
            <person name="Alvarez-Narvaez S."/>
            <person name="Credille B.C."/>
        </authorList>
    </citation>
    <scope>NUCLEOTIDE SEQUENCE [LARGE SCALE GENOMIC DNA]</scope>
    <source>
        <strain evidence="5 8">UGA-R5-128-1</strain>
        <strain evidence="4 9">UGA-R7-163-1</strain>
    </source>
</reference>
<dbReference type="EMBL" id="VAJI01000009">
    <property type="protein sequence ID" value="TRB38071.1"/>
    <property type="molecule type" value="Genomic_DNA"/>
</dbReference>
<dbReference type="Pfam" id="PF04480">
    <property type="entry name" value="DUF559"/>
    <property type="match status" value="1"/>
</dbReference>
<dbReference type="Gene3D" id="3.40.960.10">
    <property type="entry name" value="VSR Endonuclease"/>
    <property type="match status" value="1"/>
</dbReference>
<dbReference type="KEGG" id="mhay:VK67_08900"/>
<evidence type="ECO:0000313" key="3">
    <source>
        <dbReference type="EMBL" id="STY65492.1"/>
    </source>
</evidence>
<dbReference type="GeneID" id="67369486"/>
<dbReference type="RefSeq" id="WP_006253362.1">
    <property type="nucleotide sequence ID" value="NZ_CP011098.1"/>
</dbReference>
<reference evidence="6 7" key="1">
    <citation type="submission" date="2018-06" db="EMBL/GenBank/DDBJ databases">
        <authorList>
            <consortium name="Pathogen Informatics"/>
            <person name="Doyle S."/>
        </authorList>
    </citation>
    <scope>NUCLEOTIDE SEQUENCE [LARGE SCALE GENOMIC DNA]</scope>
    <source>
        <strain evidence="2 7">NCTC10638</strain>
        <strain evidence="3 6">NCTC9380</strain>
    </source>
</reference>
<organism evidence="5 8">
    <name type="scientific">Mannheimia haemolytica</name>
    <name type="common">Pasteurella haemolytica</name>
    <dbReference type="NCBI Taxonomy" id="75985"/>
    <lineage>
        <taxon>Bacteria</taxon>
        <taxon>Pseudomonadati</taxon>
        <taxon>Pseudomonadota</taxon>
        <taxon>Gammaproteobacteria</taxon>
        <taxon>Pasteurellales</taxon>
        <taxon>Pasteurellaceae</taxon>
        <taxon>Mannheimia</taxon>
    </lineage>
</organism>
<dbReference type="GO" id="GO:0004519">
    <property type="term" value="F:endonuclease activity"/>
    <property type="evidence" value="ECO:0007669"/>
    <property type="project" value="UniProtKB-KW"/>
</dbReference>
<keyword evidence="5" id="KW-0540">Nuclease</keyword>
<accession>A0A249A0U8</accession>
<keyword evidence="5" id="KW-0255">Endonuclease</keyword>
<name>A0A249A0U8_MANHA</name>
<protein>
    <submittedName>
        <fullName evidence="5">Endonuclease domain-containing protein</fullName>
    </submittedName>
    <submittedName>
        <fullName evidence="2">Protein of uncharacterized function (DUF559)</fullName>
    </submittedName>
</protein>
<gene>
    <name evidence="5" type="ORF">FEA53_06280</name>
    <name evidence="4" type="ORF">FEB89_06345</name>
    <name evidence="2" type="ORF">NCTC10638_02302</name>
    <name evidence="3" type="ORF">NCTC9380_00759</name>
</gene>
<dbReference type="EMBL" id="UGPL01000006">
    <property type="protein sequence ID" value="STY65492.1"/>
    <property type="molecule type" value="Genomic_DNA"/>
</dbReference>
<dbReference type="PANTHER" id="PTHR38590">
    <property type="entry name" value="BLL0828 PROTEIN"/>
    <property type="match status" value="1"/>
</dbReference>
<dbReference type="Proteomes" id="UP000254031">
    <property type="component" value="Unassembled WGS sequence"/>
</dbReference>
<proteinExistence type="predicted"/>
<dbReference type="SUPFAM" id="SSF52980">
    <property type="entry name" value="Restriction endonuclease-like"/>
    <property type="match status" value="1"/>
</dbReference>
<keyword evidence="5" id="KW-0378">Hydrolase</keyword>
<dbReference type="KEGG" id="mhaq:WC39_08900"/>
<sequence length="113" mass="13347">MKAILCQRAKQLRTNMTEAEKVLWQALRAKRFLAIKFKRQQVIGNYIVDFVCFSAKLVIELDGSQHLDQQNYDNLRTHFLNGQGFRVLRFWNNQIHSDLEAVLDTIFYEITRG</sequence>
<dbReference type="InterPro" id="IPR011335">
    <property type="entry name" value="Restrct_endonuc-II-like"/>
</dbReference>
<dbReference type="EMBL" id="VAJB01000009">
    <property type="protein sequence ID" value="TRB74892.1"/>
    <property type="molecule type" value="Genomic_DNA"/>
</dbReference>
<feature type="domain" description="DUF559" evidence="1">
    <location>
        <begin position="6"/>
        <end position="110"/>
    </location>
</feature>
<keyword evidence="9" id="KW-1185">Reference proteome</keyword>
<dbReference type="Proteomes" id="UP000254802">
    <property type="component" value="Unassembled WGS sequence"/>
</dbReference>
<dbReference type="AlphaFoldDB" id="A0A249A0U8"/>
<evidence type="ECO:0000313" key="5">
    <source>
        <dbReference type="EMBL" id="TRB74892.1"/>
    </source>
</evidence>
<evidence type="ECO:0000313" key="2">
    <source>
        <dbReference type="EMBL" id="STY61095.1"/>
    </source>
</evidence>
<evidence type="ECO:0000259" key="1">
    <source>
        <dbReference type="Pfam" id="PF04480"/>
    </source>
</evidence>
<dbReference type="Proteomes" id="UP000315164">
    <property type="component" value="Unassembled WGS sequence"/>
</dbReference>
<dbReference type="STRING" id="75985.WC39_08900"/>
<dbReference type="OrthoDB" id="9798754at2"/>
<dbReference type="PANTHER" id="PTHR38590:SF1">
    <property type="entry name" value="BLL0828 PROTEIN"/>
    <property type="match status" value="1"/>
</dbReference>
<evidence type="ECO:0000313" key="9">
    <source>
        <dbReference type="Proteomes" id="UP000318394"/>
    </source>
</evidence>
<evidence type="ECO:0000313" key="7">
    <source>
        <dbReference type="Proteomes" id="UP000254802"/>
    </source>
</evidence>
<dbReference type="EMBL" id="UGPN01000002">
    <property type="protein sequence ID" value="STY61095.1"/>
    <property type="molecule type" value="Genomic_DNA"/>
</dbReference>
<evidence type="ECO:0000313" key="6">
    <source>
        <dbReference type="Proteomes" id="UP000254031"/>
    </source>
</evidence>
<dbReference type="Proteomes" id="UP000318394">
    <property type="component" value="Unassembled WGS sequence"/>
</dbReference>
<evidence type="ECO:0000313" key="4">
    <source>
        <dbReference type="EMBL" id="TRB38071.1"/>
    </source>
</evidence>
<evidence type="ECO:0000313" key="8">
    <source>
        <dbReference type="Proteomes" id="UP000315164"/>
    </source>
</evidence>
<dbReference type="InterPro" id="IPR047216">
    <property type="entry name" value="Endonuclease_DUF559_bact"/>
</dbReference>